<organism evidence="8 9">
    <name type="scientific">Usitatibacter palustris</name>
    <dbReference type="NCBI Taxonomy" id="2732487"/>
    <lineage>
        <taxon>Bacteria</taxon>
        <taxon>Pseudomonadati</taxon>
        <taxon>Pseudomonadota</taxon>
        <taxon>Betaproteobacteria</taxon>
        <taxon>Nitrosomonadales</taxon>
        <taxon>Usitatibacteraceae</taxon>
        <taxon>Usitatibacter</taxon>
    </lineage>
</organism>
<dbReference type="NCBIfam" id="TIGR01730">
    <property type="entry name" value="RND_mfp"/>
    <property type="match status" value="1"/>
</dbReference>
<dbReference type="InterPro" id="IPR058792">
    <property type="entry name" value="Beta-barrel_RND_2"/>
</dbReference>
<dbReference type="Gene3D" id="2.40.420.20">
    <property type="match status" value="1"/>
</dbReference>
<gene>
    <name evidence="8" type="primary">mdtA_1</name>
    <name evidence="8" type="ORF">DSM104440_00585</name>
</gene>
<feature type="chain" id="PRO_5026704318" evidence="4">
    <location>
        <begin position="24"/>
        <end position="395"/>
    </location>
</feature>
<evidence type="ECO:0000313" key="9">
    <source>
        <dbReference type="Proteomes" id="UP000503096"/>
    </source>
</evidence>
<dbReference type="KEGG" id="upl:DSM104440_00585"/>
<feature type="region of interest" description="Disordered" evidence="3">
    <location>
        <begin position="362"/>
        <end position="395"/>
    </location>
</feature>
<feature type="domain" description="YknX-like C-terminal permuted SH3-like" evidence="7">
    <location>
        <begin position="293"/>
        <end position="360"/>
    </location>
</feature>
<comment type="similarity">
    <text evidence="1">Belongs to the membrane fusion protein (MFP) (TC 8.A.1) family.</text>
</comment>
<dbReference type="InterPro" id="IPR058647">
    <property type="entry name" value="BSH_CzcB-like"/>
</dbReference>
<dbReference type="Gene3D" id="1.10.287.470">
    <property type="entry name" value="Helix hairpin bin"/>
    <property type="match status" value="1"/>
</dbReference>
<evidence type="ECO:0000313" key="8">
    <source>
        <dbReference type="EMBL" id="QJR13795.1"/>
    </source>
</evidence>
<keyword evidence="2" id="KW-0175">Coiled coil</keyword>
<feature type="domain" description="CzcB-like barrel-sandwich hybrid" evidence="6">
    <location>
        <begin position="68"/>
        <end position="207"/>
    </location>
</feature>
<keyword evidence="4" id="KW-0732">Signal</keyword>
<reference evidence="8 9" key="1">
    <citation type="submission" date="2020-04" db="EMBL/GenBank/DDBJ databases">
        <title>Usitatibacter rugosus gen. nov., sp. nov. and Usitatibacter palustris sp. nov., novel members of Usitatibacteraceae fam. nov. within the order Nitrosomonadales isolated from soil.</title>
        <authorList>
            <person name="Huber K.J."/>
            <person name="Neumann-Schaal M."/>
            <person name="Geppert A."/>
            <person name="Luckner M."/>
            <person name="Wanner G."/>
            <person name="Overmann J."/>
        </authorList>
    </citation>
    <scope>NUCLEOTIDE SEQUENCE [LARGE SCALE GENOMIC DNA]</scope>
    <source>
        <strain evidence="8 9">Swamp67</strain>
    </source>
</reference>
<feature type="coiled-coil region" evidence="2">
    <location>
        <begin position="145"/>
        <end position="179"/>
    </location>
</feature>
<dbReference type="InParanoid" id="A0A6M4H387"/>
<sequence length="395" mass="41495">MVRYSLALVLVLALAACGKGPGAGPQKGAPAAPGQPLLLSAEDVHTVKNTALASGPSITGSVQPERRADLRAEVPAVVLQVLKENGDVVRKGDLLVRLDDTSIRDALASAESTSRSAVQAHEQAVRAYDRMKTLRTSGMASAQALDDAEVKRNNSQSDAEAAKARAIAARQQLARTEVRAPFDGVVSDRKVSAGDTTQIGKELVKVIDPASMRFEGLVSADQIGAVKAGQSVNFRVNGYGDQEFAGKVRRVNPAANATTRQVEVLVDFTSKEQPKLAGLYGEGRIETDTTSSLTLPATSVVRDGDKTSTWRVKDNKVQKVDIKVGERDPRTGDFPLKGGLAEGDKVIRYPTALLKDGQAVVASASPGAATPDATAKNTSPVAKPTQTNSPAEPKS</sequence>
<feature type="signal peptide" evidence="4">
    <location>
        <begin position="1"/>
        <end position="23"/>
    </location>
</feature>
<evidence type="ECO:0000256" key="4">
    <source>
        <dbReference type="SAM" id="SignalP"/>
    </source>
</evidence>
<dbReference type="GO" id="GO:0015562">
    <property type="term" value="F:efflux transmembrane transporter activity"/>
    <property type="evidence" value="ECO:0007669"/>
    <property type="project" value="TreeGrafter"/>
</dbReference>
<dbReference type="InterPro" id="IPR058637">
    <property type="entry name" value="YknX-like_C"/>
</dbReference>
<dbReference type="Pfam" id="PF25954">
    <property type="entry name" value="Beta-barrel_RND_2"/>
    <property type="match status" value="1"/>
</dbReference>
<dbReference type="AlphaFoldDB" id="A0A6M4H387"/>
<dbReference type="PANTHER" id="PTHR30469">
    <property type="entry name" value="MULTIDRUG RESISTANCE PROTEIN MDTA"/>
    <property type="match status" value="1"/>
</dbReference>
<proteinExistence type="inferred from homology"/>
<evidence type="ECO:0000256" key="3">
    <source>
        <dbReference type="SAM" id="MobiDB-lite"/>
    </source>
</evidence>
<evidence type="ECO:0000256" key="1">
    <source>
        <dbReference type="ARBA" id="ARBA00009477"/>
    </source>
</evidence>
<dbReference type="GO" id="GO:1990281">
    <property type="term" value="C:efflux pump complex"/>
    <property type="evidence" value="ECO:0007669"/>
    <property type="project" value="TreeGrafter"/>
</dbReference>
<accession>A0A6M4H387</accession>
<evidence type="ECO:0000259" key="7">
    <source>
        <dbReference type="Pfam" id="PF25989"/>
    </source>
</evidence>
<name>A0A6M4H387_9PROT</name>
<dbReference type="PROSITE" id="PS51257">
    <property type="entry name" value="PROKAR_LIPOPROTEIN"/>
    <property type="match status" value="1"/>
</dbReference>
<keyword evidence="9" id="KW-1185">Reference proteome</keyword>
<dbReference type="Pfam" id="PF25989">
    <property type="entry name" value="YknX_C"/>
    <property type="match status" value="1"/>
</dbReference>
<dbReference type="Pfam" id="PF25973">
    <property type="entry name" value="BSH_CzcB"/>
    <property type="match status" value="1"/>
</dbReference>
<dbReference type="SUPFAM" id="SSF111369">
    <property type="entry name" value="HlyD-like secretion proteins"/>
    <property type="match status" value="1"/>
</dbReference>
<evidence type="ECO:0000259" key="6">
    <source>
        <dbReference type="Pfam" id="PF25973"/>
    </source>
</evidence>
<dbReference type="PANTHER" id="PTHR30469:SF15">
    <property type="entry name" value="HLYD FAMILY OF SECRETION PROTEINS"/>
    <property type="match status" value="1"/>
</dbReference>
<dbReference type="EMBL" id="CP053073">
    <property type="protein sequence ID" value="QJR13795.1"/>
    <property type="molecule type" value="Genomic_DNA"/>
</dbReference>
<dbReference type="Gene3D" id="2.40.30.170">
    <property type="match status" value="1"/>
</dbReference>
<dbReference type="Gene3D" id="2.40.50.100">
    <property type="match status" value="1"/>
</dbReference>
<evidence type="ECO:0000259" key="5">
    <source>
        <dbReference type="Pfam" id="PF25954"/>
    </source>
</evidence>
<evidence type="ECO:0000256" key="2">
    <source>
        <dbReference type="SAM" id="Coils"/>
    </source>
</evidence>
<dbReference type="Proteomes" id="UP000503096">
    <property type="component" value="Chromosome"/>
</dbReference>
<dbReference type="InterPro" id="IPR006143">
    <property type="entry name" value="RND_pump_MFP"/>
</dbReference>
<dbReference type="RefSeq" id="WP_171160535.1">
    <property type="nucleotide sequence ID" value="NZ_CP053073.1"/>
</dbReference>
<feature type="compositionally biased region" description="Polar residues" evidence="3">
    <location>
        <begin position="375"/>
        <end position="395"/>
    </location>
</feature>
<feature type="domain" description="CusB-like beta-barrel" evidence="5">
    <location>
        <begin position="221"/>
        <end position="273"/>
    </location>
</feature>
<protein>
    <submittedName>
        <fullName evidence="8">Multidrug resistance protein MdtA</fullName>
    </submittedName>
</protein>